<name>A0A0H4X6E3_9BACT</name>
<organism evidence="2 3">
    <name type="scientific">Pseudomyxococcus hansupus</name>
    <dbReference type="NCBI Taxonomy" id="1297742"/>
    <lineage>
        <taxon>Bacteria</taxon>
        <taxon>Pseudomonadati</taxon>
        <taxon>Myxococcota</taxon>
        <taxon>Myxococcia</taxon>
        <taxon>Myxococcales</taxon>
        <taxon>Cystobacterineae</taxon>
        <taxon>Myxococcaceae</taxon>
        <taxon>Pseudomyxococcus</taxon>
    </lineage>
</organism>
<keyword evidence="3" id="KW-1185">Reference proteome</keyword>
<dbReference type="EMBL" id="CP012109">
    <property type="protein sequence ID" value="AKQ63442.1"/>
    <property type="molecule type" value="Genomic_DNA"/>
</dbReference>
<evidence type="ECO:0000313" key="2">
    <source>
        <dbReference type="EMBL" id="AKQ63442.1"/>
    </source>
</evidence>
<evidence type="ECO:0000256" key="1">
    <source>
        <dbReference type="SAM" id="MobiDB-lite"/>
    </source>
</evidence>
<dbReference type="KEGG" id="mym:A176_000354"/>
<protein>
    <submittedName>
        <fullName evidence="2">Uncharacterized protein</fullName>
    </submittedName>
</protein>
<gene>
    <name evidence="2" type="ORF">A176_000354</name>
</gene>
<sequence length="64" mass="7019">MRRRDGRPTRAPRLRCAARHRPHGREYAPPLMVDVAGDDSDEAPAPPAHLNVVPSPEPLSESVS</sequence>
<dbReference type="Proteomes" id="UP000009026">
    <property type="component" value="Chromosome"/>
</dbReference>
<reference evidence="2 3" key="1">
    <citation type="journal article" date="2016" name="PLoS ONE">
        <title>Complete Genome Sequence and Comparative Genomics of a Novel Myxobacterium Myxococcus hansupus.</title>
        <authorList>
            <person name="Sharma G."/>
            <person name="Narwani T."/>
            <person name="Subramanian S."/>
        </authorList>
    </citation>
    <scope>NUCLEOTIDE SEQUENCE [LARGE SCALE GENOMIC DNA]</scope>
    <source>
        <strain evidence="3">mixupus</strain>
    </source>
</reference>
<dbReference type="AlphaFoldDB" id="A0A0H4X6E3"/>
<dbReference type="STRING" id="1297742.A176_000354"/>
<evidence type="ECO:0000313" key="3">
    <source>
        <dbReference type="Proteomes" id="UP000009026"/>
    </source>
</evidence>
<dbReference type="RefSeq" id="WP_002633195.1">
    <property type="nucleotide sequence ID" value="NZ_CP012109.1"/>
</dbReference>
<feature type="compositionally biased region" description="Low complexity" evidence="1">
    <location>
        <begin position="52"/>
        <end position="64"/>
    </location>
</feature>
<dbReference type="PATRIC" id="fig|1297742.4.peg.361"/>
<feature type="region of interest" description="Disordered" evidence="1">
    <location>
        <begin position="34"/>
        <end position="64"/>
    </location>
</feature>
<accession>A0A0H4X6E3</accession>
<proteinExistence type="predicted"/>